<feature type="region of interest" description="Disordered" evidence="1">
    <location>
        <begin position="65"/>
        <end position="126"/>
    </location>
</feature>
<gene>
    <name evidence="2" type="ORF">L6637_41230</name>
</gene>
<reference evidence="2" key="1">
    <citation type="submission" date="2022-01" db="EMBL/GenBank/DDBJ databases">
        <title>Genome sequnece data of strain Bradyrhizobium sp. nov.</title>
        <authorList>
            <person name="Zhang J."/>
        </authorList>
    </citation>
    <scope>NUCLEOTIDE SEQUENCE</scope>
    <source>
        <strain evidence="2">WYCCWR 12774</strain>
    </source>
</reference>
<feature type="compositionally biased region" description="Basic residues" evidence="1">
    <location>
        <begin position="105"/>
        <end position="126"/>
    </location>
</feature>
<feature type="compositionally biased region" description="Low complexity" evidence="1">
    <location>
        <begin position="91"/>
        <end position="100"/>
    </location>
</feature>
<sequence>MAFTERICWVCTGTHAPAPARSSEPLGIVIREIPSLNLLHHATMHDYLVHFLSRACSGLGWLRSARSSQSRLTPRRPQHLRNRSHSSRYCSPGSPGSPGSCKQRNSIHSRAHFRGTQRTSFRRRRT</sequence>
<keyword evidence="3" id="KW-1185">Reference proteome</keyword>
<proteinExistence type="predicted"/>
<dbReference type="Proteomes" id="UP001139012">
    <property type="component" value="Unassembled WGS sequence"/>
</dbReference>
<evidence type="ECO:0000256" key="1">
    <source>
        <dbReference type="SAM" id="MobiDB-lite"/>
    </source>
</evidence>
<name>A0ABS9M226_9BRAD</name>
<evidence type="ECO:0000313" key="3">
    <source>
        <dbReference type="Proteomes" id="UP001139012"/>
    </source>
</evidence>
<organism evidence="2 3">
    <name type="scientific">Bradyrhizobium zhengyangense</name>
    <dbReference type="NCBI Taxonomy" id="2911009"/>
    <lineage>
        <taxon>Bacteria</taxon>
        <taxon>Pseudomonadati</taxon>
        <taxon>Pseudomonadota</taxon>
        <taxon>Alphaproteobacteria</taxon>
        <taxon>Hyphomicrobiales</taxon>
        <taxon>Nitrobacteraceae</taxon>
        <taxon>Bradyrhizobium</taxon>
    </lineage>
</organism>
<dbReference type="RefSeq" id="WP_237874325.1">
    <property type="nucleotide sequence ID" value="NZ_JAKLUA010000044.1"/>
</dbReference>
<evidence type="ECO:0000313" key="2">
    <source>
        <dbReference type="EMBL" id="MCG2673308.1"/>
    </source>
</evidence>
<comment type="caution">
    <text evidence="2">The sequence shown here is derived from an EMBL/GenBank/DDBJ whole genome shotgun (WGS) entry which is preliminary data.</text>
</comment>
<dbReference type="EMBL" id="JAKLUA010000044">
    <property type="protein sequence ID" value="MCG2673308.1"/>
    <property type="molecule type" value="Genomic_DNA"/>
</dbReference>
<accession>A0ABS9M226</accession>
<protein>
    <submittedName>
        <fullName evidence="2">Nickel-dependent hydrogenase large subunit</fullName>
    </submittedName>
</protein>
<feature type="compositionally biased region" description="Basic residues" evidence="1">
    <location>
        <begin position="73"/>
        <end position="86"/>
    </location>
</feature>